<dbReference type="GO" id="GO:0016787">
    <property type="term" value="F:hydrolase activity"/>
    <property type="evidence" value="ECO:0007669"/>
    <property type="project" value="UniProtKB-KW"/>
</dbReference>
<keyword evidence="3 11" id="KW-0378">Hydrolase</keyword>
<feature type="domain" description="RING-type" evidence="8">
    <location>
        <begin position="860"/>
        <end position="915"/>
    </location>
</feature>
<feature type="region of interest" description="Disordered" evidence="7">
    <location>
        <begin position="941"/>
        <end position="1065"/>
    </location>
</feature>
<dbReference type="InterPro" id="IPR014001">
    <property type="entry name" value="Helicase_ATP-bd"/>
</dbReference>
<keyword evidence="6" id="KW-0479">Metal-binding</keyword>
<feature type="compositionally biased region" description="Basic residues" evidence="7">
    <location>
        <begin position="1056"/>
        <end position="1065"/>
    </location>
</feature>
<feature type="compositionally biased region" description="Acidic residues" evidence="7">
    <location>
        <begin position="984"/>
        <end position="1004"/>
    </location>
</feature>
<dbReference type="SMART" id="SM00184">
    <property type="entry name" value="RING"/>
    <property type="match status" value="1"/>
</dbReference>
<dbReference type="GO" id="GO:0008270">
    <property type="term" value="F:zinc ion binding"/>
    <property type="evidence" value="ECO:0007669"/>
    <property type="project" value="UniProtKB-KW"/>
</dbReference>
<dbReference type="EMBL" id="JAUKUD010000003">
    <property type="protein sequence ID" value="KAK0749292.1"/>
    <property type="molecule type" value="Genomic_DNA"/>
</dbReference>
<dbReference type="PROSITE" id="PS50089">
    <property type="entry name" value="ZF_RING_2"/>
    <property type="match status" value="1"/>
</dbReference>
<dbReference type="Gene3D" id="3.30.40.10">
    <property type="entry name" value="Zinc/RING finger domain, C3HC4 (zinc finger)"/>
    <property type="match status" value="1"/>
</dbReference>
<dbReference type="Pfam" id="PF00271">
    <property type="entry name" value="Helicase_C"/>
    <property type="match status" value="1"/>
</dbReference>
<feature type="compositionally biased region" description="Acidic residues" evidence="7">
    <location>
        <begin position="950"/>
        <end position="974"/>
    </location>
</feature>
<evidence type="ECO:0000313" key="11">
    <source>
        <dbReference type="EMBL" id="KAK0749292.1"/>
    </source>
</evidence>
<gene>
    <name evidence="11" type="ORF">B0T18DRAFT_388914</name>
</gene>
<comment type="caution">
    <text evidence="11">The sequence shown here is derived from an EMBL/GenBank/DDBJ whole genome shotgun (WGS) entry which is preliminary data.</text>
</comment>
<keyword evidence="4" id="KW-0347">Helicase</keyword>
<dbReference type="PANTHER" id="PTHR45626:SF16">
    <property type="entry name" value="ATP-DEPENDENT HELICASE ULS1"/>
    <property type="match status" value="1"/>
</dbReference>
<feature type="compositionally biased region" description="Polar residues" evidence="7">
    <location>
        <begin position="265"/>
        <end position="276"/>
    </location>
</feature>
<dbReference type="Pfam" id="PF00176">
    <property type="entry name" value="SNF2-rel_dom"/>
    <property type="match status" value="1"/>
</dbReference>
<evidence type="ECO:0000256" key="4">
    <source>
        <dbReference type="ARBA" id="ARBA00022806"/>
    </source>
</evidence>
<feature type="domain" description="Helicase ATP-binding" evidence="9">
    <location>
        <begin position="506"/>
        <end position="697"/>
    </location>
</feature>
<evidence type="ECO:0000256" key="6">
    <source>
        <dbReference type="PROSITE-ProRule" id="PRU00175"/>
    </source>
</evidence>
<organism evidence="11 12">
    <name type="scientific">Schizothecium vesticola</name>
    <dbReference type="NCBI Taxonomy" id="314040"/>
    <lineage>
        <taxon>Eukaryota</taxon>
        <taxon>Fungi</taxon>
        <taxon>Dikarya</taxon>
        <taxon>Ascomycota</taxon>
        <taxon>Pezizomycotina</taxon>
        <taxon>Sordariomycetes</taxon>
        <taxon>Sordariomycetidae</taxon>
        <taxon>Sordariales</taxon>
        <taxon>Schizotheciaceae</taxon>
        <taxon>Schizothecium</taxon>
    </lineage>
</organism>
<evidence type="ECO:0000256" key="3">
    <source>
        <dbReference type="ARBA" id="ARBA00022801"/>
    </source>
</evidence>
<dbReference type="InterPro" id="IPR013083">
    <property type="entry name" value="Znf_RING/FYVE/PHD"/>
</dbReference>
<dbReference type="GO" id="GO:0004386">
    <property type="term" value="F:helicase activity"/>
    <property type="evidence" value="ECO:0007669"/>
    <property type="project" value="UniProtKB-KW"/>
</dbReference>
<protein>
    <submittedName>
        <fullName evidence="11">P-loop containing nucleoside triphosphate hydrolase protein</fullName>
    </submittedName>
</protein>
<keyword evidence="12" id="KW-1185">Reference proteome</keyword>
<dbReference type="InterPro" id="IPR049730">
    <property type="entry name" value="SNF2/RAD54-like_C"/>
</dbReference>
<dbReference type="InterPro" id="IPR001650">
    <property type="entry name" value="Helicase_C-like"/>
</dbReference>
<evidence type="ECO:0000313" key="12">
    <source>
        <dbReference type="Proteomes" id="UP001172155"/>
    </source>
</evidence>
<evidence type="ECO:0000259" key="8">
    <source>
        <dbReference type="PROSITE" id="PS50089"/>
    </source>
</evidence>
<keyword evidence="5" id="KW-0067">ATP-binding</keyword>
<feature type="compositionally biased region" description="Basic and acidic residues" evidence="7">
    <location>
        <begin position="1005"/>
        <end position="1055"/>
    </location>
</feature>
<dbReference type="CDD" id="cd18008">
    <property type="entry name" value="DEXDc_SHPRH-like"/>
    <property type="match status" value="1"/>
</dbReference>
<dbReference type="Gene3D" id="3.40.50.10810">
    <property type="entry name" value="Tandem AAA-ATPase domain"/>
    <property type="match status" value="1"/>
</dbReference>
<feature type="domain" description="Helicase C-terminal" evidence="10">
    <location>
        <begin position="1117"/>
        <end position="1274"/>
    </location>
</feature>
<feature type="compositionally biased region" description="Polar residues" evidence="7">
    <location>
        <begin position="334"/>
        <end position="353"/>
    </location>
</feature>
<accession>A0AA40F172</accession>
<feature type="compositionally biased region" description="Polar residues" evidence="7">
    <location>
        <begin position="231"/>
        <end position="253"/>
    </location>
</feature>
<reference evidence="11" key="1">
    <citation type="submission" date="2023-06" db="EMBL/GenBank/DDBJ databases">
        <title>Genome-scale phylogeny and comparative genomics of the fungal order Sordariales.</title>
        <authorList>
            <consortium name="Lawrence Berkeley National Laboratory"/>
            <person name="Hensen N."/>
            <person name="Bonometti L."/>
            <person name="Westerberg I."/>
            <person name="Brannstrom I.O."/>
            <person name="Guillou S."/>
            <person name="Cros-Aarteil S."/>
            <person name="Calhoun S."/>
            <person name="Haridas S."/>
            <person name="Kuo A."/>
            <person name="Mondo S."/>
            <person name="Pangilinan J."/>
            <person name="Riley R."/>
            <person name="LaButti K."/>
            <person name="Andreopoulos B."/>
            <person name="Lipzen A."/>
            <person name="Chen C."/>
            <person name="Yanf M."/>
            <person name="Daum C."/>
            <person name="Ng V."/>
            <person name="Clum A."/>
            <person name="Steindorff A."/>
            <person name="Ohm R."/>
            <person name="Martin F."/>
            <person name="Silar P."/>
            <person name="Natvig D."/>
            <person name="Lalanne C."/>
            <person name="Gautier V."/>
            <person name="Ament-velasquez S.L."/>
            <person name="Kruys A."/>
            <person name="Hutchinson M.I."/>
            <person name="Powell A.J."/>
            <person name="Barry K."/>
            <person name="Miller A.N."/>
            <person name="Grigoriev I.V."/>
            <person name="Debuchy R."/>
            <person name="Gladieux P."/>
            <person name="Thoren M.H."/>
            <person name="Johannesson H."/>
        </authorList>
    </citation>
    <scope>NUCLEOTIDE SEQUENCE</scope>
    <source>
        <strain evidence="11">SMH3187-1</strain>
    </source>
</reference>
<evidence type="ECO:0000256" key="2">
    <source>
        <dbReference type="ARBA" id="ARBA00022741"/>
    </source>
</evidence>
<evidence type="ECO:0000259" key="9">
    <source>
        <dbReference type="PROSITE" id="PS51192"/>
    </source>
</evidence>
<feature type="region of interest" description="Disordered" evidence="7">
    <location>
        <begin position="231"/>
        <end position="364"/>
    </location>
</feature>
<dbReference type="InterPro" id="IPR050628">
    <property type="entry name" value="SNF2_RAD54_helicase_TF"/>
</dbReference>
<proteinExistence type="inferred from homology"/>
<dbReference type="SUPFAM" id="SSF52540">
    <property type="entry name" value="P-loop containing nucleoside triphosphate hydrolases"/>
    <property type="match status" value="2"/>
</dbReference>
<dbReference type="Proteomes" id="UP001172155">
    <property type="component" value="Unassembled WGS sequence"/>
</dbReference>
<comment type="similarity">
    <text evidence="1">Belongs to the SNF2/RAD54 helicase family.</text>
</comment>
<name>A0AA40F172_9PEZI</name>
<dbReference type="SUPFAM" id="SSF57850">
    <property type="entry name" value="RING/U-box"/>
    <property type="match status" value="1"/>
</dbReference>
<feature type="compositionally biased region" description="Polar residues" evidence="7">
    <location>
        <begin position="302"/>
        <end position="318"/>
    </location>
</feature>
<dbReference type="GO" id="GO:0005524">
    <property type="term" value="F:ATP binding"/>
    <property type="evidence" value="ECO:0007669"/>
    <property type="project" value="UniProtKB-KW"/>
</dbReference>
<dbReference type="CDD" id="cd18793">
    <property type="entry name" value="SF2_C_SNF"/>
    <property type="match status" value="1"/>
</dbReference>
<dbReference type="Gene3D" id="3.40.50.300">
    <property type="entry name" value="P-loop containing nucleotide triphosphate hydrolases"/>
    <property type="match status" value="1"/>
</dbReference>
<evidence type="ECO:0000256" key="5">
    <source>
        <dbReference type="ARBA" id="ARBA00022840"/>
    </source>
</evidence>
<keyword evidence="2" id="KW-0547">Nucleotide-binding</keyword>
<dbReference type="SMART" id="SM00490">
    <property type="entry name" value="HELICc"/>
    <property type="match status" value="1"/>
</dbReference>
<keyword evidence="6" id="KW-0862">Zinc</keyword>
<evidence type="ECO:0000256" key="7">
    <source>
        <dbReference type="SAM" id="MobiDB-lite"/>
    </source>
</evidence>
<dbReference type="PROSITE" id="PS51194">
    <property type="entry name" value="HELICASE_CTER"/>
    <property type="match status" value="1"/>
</dbReference>
<dbReference type="InterPro" id="IPR001841">
    <property type="entry name" value="Znf_RING"/>
</dbReference>
<dbReference type="PROSITE" id="PS51192">
    <property type="entry name" value="HELICASE_ATP_BIND_1"/>
    <property type="match status" value="1"/>
</dbReference>
<dbReference type="PANTHER" id="PTHR45626">
    <property type="entry name" value="TRANSCRIPTION TERMINATION FACTOR 2-RELATED"/>
    <property type="match status" value="1"/>
</dbReference>
<sequence length="1286" mass="142291">MAAPKMPFNIHRAIQDAENEANIKSAEILSLEGLPQTEETQRQEQQFIQELGLLQAQLRKLRALAGQAAPAPKKRPGSGLPHREKAPADQPAMSIEGQASAGVTPTSAHRKRSISSSHLDPATGRPESKSRKPSPIAWGKASATNDDFLDGAELDVIDLTGDDDAEWKLRLKRQRDEENRLALKKQNEARDAKLARELAGQYGSSSSAGTFSQGQPLAGGADAFARMRNQSRGYSTPASGSAQHLPNPSQAWNPGSLPMMPSPRGPSSQLGHANVQSGSSMPGSSGAGFSGSPYTMPGSYPTYDTINPQSLGITNSHAPQPGVPNRTPSVLHGSFSQPLYNAGSANRNRNPFAQTYGPPPVYGNENLLDQSVYMPPQHTMNQSFQRMGYHSSPVASQPGAMNRPGYVVNGADPLRLQPASSLSSIYRAGGLQANELMDYTGLNPNIATYVNDLLADPRKTEDEIGELLSNIRPDMEIPVEERGTTPEALKYPLYPHQILALGWMSKMEEGSNKGGILADDMGLGKTISTLALMVSRKSQDPGHKTNLIIGPVALVKQWQSEIDKKLKGAPHNLGVCLLHMKKMTWPQLKMFDVVLTTYGSIGAEWKRYEKHVSERQKSSGYDAAQDEQLHRLCPLLHPKSTFYRVILDEAQYIKNYATLSSNAAAKINATYRWCLTGTPMMNGAQELGPLIRFLHIKPYENKRIFDRAFESLYTSKGKKRWDEATKERALGKLQVLLKAIMLRRTKTSEIDGRPILTLPPKTEVEDHVVFSPDEDEFYKSLEANSVVTFRKFMRAGTVGKQYSAVLTLLLRLRQACCHPHLLDFEVVGTAELPEDKMIALAQGLEASVVERVKAIEDFQCPICYDAVADPTIIIPCGHDTCSECFVSLSENAAQDSIMAGNDDNNRNSAKCPVCRGEARSDSIVNYRTFQKVHMPDKVPQASKLLGAPSFDDDSDSGSEYDSDEYEDDTDDDADANGNLRDFIVDDDVADSDDDDDDDDDDESDDFKIKKDAEDEDSKAKGGEDEETKVKDAHDTNTKVKDGEYEDTKTKADEKKDKKKKKKKRRVAKARLGKKKVEKVHAHQLGDLRKASVRNKKARSQYMHYLRDNWEDSAKVARVIELLSDIQATGEKTIIFSQWTALLDLIECRIKSKLGLGYCRYTGSMSRTDRDKSVQDFINTDKFPVMLVSLRAGNAGLNLVAASNVIICDPFWNPYIEMQAIDRAHRIGQQRPVKVYRILVKDTVEDRILELQQKKRDIIDAAMDEGQAKNLGRLSTRDLLYLFGGGS</sequence>
<dbReference type="GO" id="GO:0005737">
    <property type="term" value="C:cytoplasm"/>
    <property type="evidence" value="ECO:0007669"/>
    <property type="project" value="TreeGrafter"/>
</dbReference>
<evidence type="ECO:0000259" key="10">
    <source>
        <dbReference type="PROSITE" id="PS51194"/>
    </source>
</evidence>
<feature type="region of interest" description="Disordered" evidence="7">
    <location>
        <begin position="65"/>
        <end position="143"/>
    </location>
</feature>
<dbReference type="Pfam" id="PF13923">
    <property type="entry name" value="zf-C3HC4_2"/>
    <property type="match status" value="1"/>
</dbReference>
<keyword evidence="6" id="KW-0863">Zinc-finger</keyword>
<evidence type="ECO:0000256" key="1">
    <source>
        <dbReference type="ARBA" id="ARBA00007025"/>
    </source>
</evidence>
<dbReference type="GO" id="GO:0008094">
    <property type="term" value="F:ATP-dependent activity, acting on DNA"/>
    <property type="evidence" value="ECO:0007669"/>
    <property type="project" value="TreeGrafter"/>
</dbReference>
<dbReference type="InterPro" id="IPR027417">
    <property type="entry name" value="P-loop_NTPase"/>
</dbReference>
<dbReference type="GO" id="GO:0000724">
    <property type="term" value="P:double-strand break repair via homologous recombination"/>
    <property type="evidence" value="ECO:0007669"/>
    <property type="project" value="TreeGrafter"/>
</dbReference>
<dbReference type="InterPro" id="IPR000330">
    <property type="entry name" value="SNF2_N"/>
</dbReference>
<dbReference type="InterPro" id="IPR038718">
    <property type="entry name" value="SNF2-like_sf"/>
</dbReference>
<dbReference type="SMART" id="SM00487">
    <property type="entry name" value="DEXDc"/>
    <property type="match status" value="1"/>
</dbReference>
<dbReference type="GO" id="GO:0005634">
    <property type="term" value="C:nucleus"/>
    <property type="evidence" value="ECO:0007669"/>
    <property type="project" value="TreeGrafter"/>
</dbReference>